<dbReference type="GO" id="GO:0015279">
    <property type="term" value="F:store-operated calcium channel activity"/>
    <property type="evidence" value="ECO:0007669"/>
    <property type="project" value="TreeGrafter"/>
</dbReference>
<dbReference type="InterPro" id="IPR002110">
    <property type="entry name" value="Ankyrin_rpt"/>
</dbReference>
<dbReference type="PANTHER" id="PTHR10117:SF54">
    <property type="entry name" value="TRANSIENT RECEPTOR POTENTIAL-GAMMA PROTEIN"/>
    <property type="match status" value="1"/>
</dbReference>
<keyword evidence="8 11" id="KW-0472">Membrane</keyword>
<dbReference type="VEuPathDB" id="VectorBase:BGLB029515"/>
<dbReference type="GO" id="GO:0070679">
    <property type="term" value="F:inositol 1,4,5 trisphosphate binding"/>
    <property type="evidence" value="ECO:0007669"/>
    <property type="project" value="TreeGrafter"/>
</dbReference>
<evidence type="ECO:0000256" key="6">
    <source>
        <dbReference type="ARBA" id="ARBA00023043"/>
    </source>
</evidence>
<dbReference type="SMART" id="SM01420">
    <property type="entry name" value="TRP_2"/>
    <property type="match status" value="1"/>
</dbReference>
<dbReference type="Pfam" id="PF00520">
    <property type="entry name" value="Ion_trans"/>
    <property type="match status" value="1"/>
</dbReference>
<comment type="subcellular location">
    <subcellularLocation>
        <location evidence="1">Membrane</location>
        <topology evidence="1">Multi-pass membrane protein</topology>
    </subcellularLocation>
</comment>
<feature type="repeat" description="ANK" evidence="10">
    <location>
        <begin position="53"/>
        <end position="85"/>
    </location>
</feature>
<evidence type="ECO:0000256" key="2">
    <source>
        <dbReference type="ARBA" id="ARBA00022448"/>
    </source>
</evidence>
<feature type="transmembrane region" description="Helical" evidence="11">
    <location>
        <begin position="603"/>
        <end position="621"/>
    </location>
</feature>
<evidence type="ECO:0000256" key="10">
    <source>
        <dbReference type="PROSITE-ProRule" id="PRU00023"/>
    </source>
</evidence>
<dbReference type="GO" id="GO:0005886">
    <property type="term" value="C:plasma membrane"/>
    <property type="evidence" value="ECO:0007669"/>
    <property type="project" value="TreeGrafter"/>
</dbReference>
<keyword evidence="6 10" id="KW-0040">ANK repeat</keyword>
<dbReference type="InterPro" id="IPR002153">
    <property type="entry name" value="TRPC_channel"/>
</dbReference>
<dbReference type="VEuPathDB" id="VectorBase:BGLAX_042972"/>
<name>A0A2C9LC42_BIOGL</name>
<accession>A0A2C9LC42</accession>
<evidence type="ECO:0000256" key="7">
    <source>
        <dbReference type="ARBA" id="ARBA00023065"/>
    </source>
</evidence>
<reference evidence="13" key="1">
    <citation type="submission" date="2020-05" db="UniProtKB">
        <authorList>
            <consortium name="EnsemblMetazoa"/>
        </authorList>
    </citation>
    <scope>IDENTIFICATION</scope>
    <source>
        <strain evidence="13">BB02</strain>
    </source>
</reference>
<dbReference type="GO" id="GO:0051480">
    <property type="term" value="P:regulation of cytosolic calcium ion concentration"/>
    <property type="evidence" value="ECO:0007669"/>
    <property type="project" value="TreeGrafter"/>
</dbReference>
<evidence type="ECO:0000256" key="11">
    <source>
        <dbReference type="SAM" id="Phobius"/>
    </source>
</evidence>
<evidence type="ECO:0000256" key="1">
    <source>
        <dbReference type="ARBA" id="ARBA00004141"/>
    </source>
</evidence>
<evidence type="ECO:0000256" key="9">
    <source>
        <dbReference type="ARBA" id="ARBA00023303"/>
    </source>
</evidence>
<dbReference type="Proteomes" id="UP000076420">
    <property type="component" value="Unassembled WGS sequence"/>
</dbReference>
<evidence type="ECO:0000256" key="3">
    <source>
        <dbReference type="ARBA" id="ARBA00022692"/>
    </source>
</evidence>
<feature type="transmembrane region" description="Helical" evidence="11">
    <location>
        <begin position="426"/>
        <end position="444"/>
    </location>
</feature>
<dbReference type="SUPFAM" id="SSF48065">
    <property type="entry name" value="DBL homology domain (DH-domain)"/>
    <property type="match status" value="1"/>
</dbReference>
<dbReference type="GO" id="GO:0005085">
    <property type="term" value="F:guanyl-nucleotide exchange factor activity"/>
    <property type="evidence" value="ECO:0007669"/>
    <property type="project" value="InterPro"/>
</dbReference>
<dbReference type="PROSITE" id="PS50010">
    <property type="entry name" value="DH_2"/>
    <property type="match status" value="1"/>
</dbReference>
<feature type="transmembrane region" description="Helical" evidence="11">
    <location>
        <begin position="340"/>
        <end position="362"/>
    </location>
</feature>
<proteinExistence type="predicted"/>
<evidence type="ECO:0000256" key="5">
    <source>
        <dbReference type="ARBA" id="ARBA00022989"/>
    </source>
</evidence>
<dbReference type="AlphaFoldDB" id="A0A2C9LC42"/>
<keyword evidence="5 11" id="KW-1133">Transmembrane helix</keyword>
<keyword evidence="2" id="KW-0813">Transport</keyword>
<gene>
    <name evidence="13" type="primary">106069685</name>
</gene>
<organism evidence="13 14">
    <name type="scientific">Biomphalaria glabrata</name>
    <name type="common">Bloodfluke planorb</name>
    <name type="synonym">Freshwater snail</name>
    <dbReference type="NCBI Taxonomy" id="6526"/>
    <lineage>
        <taxon>Eukaryota</taxon>
        <taxon>Metazoa</taxon>
        <taxon>Spiralia</taxon>
        <taxon>Lophotrochozoa</taxon>
        <taxon>Mollusca</taxon>
        <taxon>Gastropoda</taxon>
        <taxon>Heterobranchia</taxon>
        <taxon>Euthyneura</taxon>
        <taxon>Panpulmonata</taxon>
        <taxon>Hygrophila</taxon>
        <taxon>Lymnaeoidea</taxon>
        <taxon>Planorbidae</taxon>
        <taxon>Biomphalaria</taxon>
    </lineage>
</organism>
<dbReference type="InterPro" id="IPR013555">
    <property type="entry name" value="TRP_dom"/>
</dbReference>
<protein>
    <recommendedName>
        <fullName evidence="12">DH domain-containing protein</fullName>
    </recommendedName>
</protein>
<evidence type="ECO:0000313" key="14">
    <source>
        <dbReference type="Proteomes" id="UP000076420"/>
    </source>
</evidence>
<evidence type="ECO:0000256" key="4">
    <source>
        <dbReference type="ARBA" id="ARBA00022737"/>
    </source>
</evidence>
<keyword evidence="9" id="KW-0407">Ion channel</keyword>
<dbReference type="OrthoDB" id="2373987at2759"/>
<dbReference type="InterPro" id="IPR005821">
    <property type="entry name" value="Ion_trans_dom"/>
</dbReference>
<keyword evidence="7" id="KW-0406">Ion transport</keyword>
<sequence length="721" mass="83703">MNEAVLQAIDSGATNIAEITLRHPRYLEASKRMRRMGDVEGFFKPERGSQFPSYVTPLILAAQKNEYPIVQLLLQRGESIIRPHKFGCGCQECINKQKFDQLRSAKCRLDAYMGLASEAYVSLYSKDPFLTAFELAQELRQLADSEVFFKKEYTDLADKLSNYVVKLLDRVWTHRELSAVLDKCGAPQDDVYESLSRFKMAVELEEKLFVAHPNCQQRIERCWYEGLEKYTHQTWPKILALTALFILGYPVIVGYFLVAPKSKTERDYVRALQFITGHYVPELQREDVPQMLRGKRTVIFGNLEKIQQFHSQYFLKQLESCQHQPFLVGQYFLQHDILKFFVFAAIVIIAFMVALNNLYWYYSYREDIEVDSNKIERPGAVDAYGSVMQTFRTVFWSIYGRGEEKAVGLGAYNNTMTEKIGETIDALYHISMIILLMNILIAMMTRTFEKTAEDADIEWKFARSALYLEYITKGRVLPVPFNILEVAHSLISHVIQIIRKRQPVEITITDVYSGARRAAITSMASNLPKQRAKPSTVETKIDEPPAGQGRFIPKLRSLKGWTLYQKYYMVWFEVLHGLKYYMAWLEVLHEICFKSHLSDKFNILDFMLLSVYIATYTLKYFCLYKFKKSVVALSHVEVLADSDAAFRHLYWMNADRINWDVMDPINTSEGLFAMANILSFSRISYLLRANEILGPLGWLILRYNTMLIQECQELWAQGQKR</sequence>
<feature type="domain" description="DH" evidence="12">
    <location>
        <begin position="264"/>
        <end position="335"/>
    </location>
</feature>
<feature type="transmembrane region" description="Helical" evidence="11">
    <location>
        <begin position="238"/>
        <end position="258"/>
    </location>
</feature>
<dbReference type="KEGG" id="bgt:106069685"/>
<dbReference type="PROSITE" id="PS50088">
    <property type="entry name" value="ANK_REPEAT"/>
    <property type="match status" value="1"/>
</dbReference>
<keyword evidence="4" id="KW-0677">Repeat</keyword>
<keyword evidence="3 11" id="KW-0812">Transmembrane</keyword>
<evidence type="ECO:0000259" key="12">
    <source>
        <dbReference type="PROSITE" id="PS50010"/>
    </source>
</evidence>
<evidence type="ECO:0000256" key="8">
    <source>
        <dbReference type="ARBA" id="ARBA00023136"/>
    </source>
</evidence>
<evidence type="ECO:0000313" key="13">
    <source>
        <dbReference type="EnsemblMetazoa" id="BGLB029515-PA"/>
    </source>
</evidence>
<dbReference type="PANTHER" id="PTHR10117">
    <property type="entry name" value="TRANSIENT RECEPTOR POTENTIAL CHANNEL"/>
    <property type="match status" value="1"/>
</dbReference>
<dbReference type="Gene3D" id="1.20.900.10">
    <property type="entry name" value="Dbl homology (DH) domain"/>
    <property type="match status" value="1"/>
</dbReference>
<dbReference type="STRING" id="6526.A0A2C9LC42"/>
<dbReference type="GO" id="GO:0034703">
    <property type="term" value="C:cation channel complex"/>
    <property type="evidence" value="ECO:0007669"/>
    <property type="project" value="TreeGrafter"/>
</dbReference>
<dbReference type="Pfam" id="PF00621">
    <property type="entry name" value="RhoGEF"/>
    <property type="match status" value="1"/>
</dbReference>
<dbReference type="PRINTS" id="PR01097">
    <property type="entry name" value="TRNSRECEPTRP"/>
</dbReference>
<dbReference type="InterPro" id="IPR000219">
    <property type="entry name" value="DH_dom"/>
</dbReference>
<dbReference type="Pfam" id="PF08344">
    <property type="entry name" value="TRP_2"/>
    <property type="match status" value="1"/>
</dbReference>
<dbReference type="InterPro" id="IPR035899">
    <property type="entry name" value="DBL_dom_sf"/>
</dbReference>
<dbReference type="EnsemblMetazoa" id="BGLB029515-RA">
    <property type="protein sequence ID" value="BGLB029515-PA"/>
    <property type="gene ID" value="BGLB029515"/>
</dbReference>